<feature type="compositionally biased region" description="Basic and acidic residues" evidence="15">
    <location>
        <begin position="190"/>
        <end position="210"/>
    </location>
</feature>
<dbReference type="EC" id="2.3.2.27" evidence="4"/>
<dbReference type="Proteomes" id="UP000694391">
    <property type="component" value="Unplaced"/>
</dbReference>
<evidence type="ECO:0000256" key="6">
    <source>
        <dbReference type="ARBA" id="ARBA00022679"/>
    </source>
</evidence>
<evidence type="ECO:0000313" key="17">
    <source>
        <dbReference type="Ensembl" id="ENSCAFP00020001367.1"/>
    </source>
</evidence>
<protein>
    <recommendedName>
        <fullName evidence="4">RING-type E3 ubiquitin transferase</fullName>
        <ecNumber evidence="4">2.3.2.27</ecNumber>
    </recommendedName>
</protein>
<dbReference type="SUPFAM" id="SSF57850">
    <property type="entry name" value="RING/U-box"/>
    <property type="match status" value="1"/>
</dbReference>
<dbReference type="GO" id="GO:0043066">
    <property type="term" value="P:negative regulation of apoptotic process"/>
    <property type="evidence" value="ECO:0007669"/>
    <property type="project" value="Ensembl"/>
</dbReference>
<dbReference type="InterPro" id="IPR011029">
    <property type="entry name" value="DEATH-like_dom_sf"/>
</dbReference>
<proteinExistence type="inferred from homology"/>
<dbReference type="CDD" id="cd16713">
    <property type="entry name" value="RING-HC_BIRC2_3_7"/>
    <property type="match status" value="1"/>
</dbReference>
<dbReference type="GO" id="GO:0005654">
    <property type="term" value="C:nucleoplasm"/>
    <property type="evidence" value="ECO:0007669"/>
    <property type="project" value="Ensembl"/>
</dbReference>
<evidence type="ECO:0000256" key="10">
    <source>
        <dbReference type="ARBA" id="ARBA00022771"/>
    </source>
</evidence>
<dbReference type="GO" id="GO:0061630">
    <property type="term" value="F:ubiquitin protein ligase activity"/>
    <property type="evidence" value="ECO:0007669"/>
    <property type="project" value="UniProtKB-EC"/>
</dbReference>
<name>A0A8C0JID7_CANLU</name>
<keyword evidence="10 14" id="KW-0863">Zinc-finger</keyword>
<dbReference type="GO" id="GO:0008270">
    <property type="term" value="F:zinc ion binding"/>
    <property type="evidence" value="ECO:0007669"/>
    <property type="project" value="UniProtKB-KW"/>
</dbReference>
<keyword evidence="18" id="KW-1185">Reference proteome</keyword>
<dbReference type="GO" id="GO:0070247">
    <property type="term" value="P:regulation of natural killer cell apoptotic process"/>
    <property type="evidence" value="ECO:0007669"/>
    <property type="project" value="Ensembl"/>
</dbReference>
<feature type="region of interest" description="Disordered" evidence="15">
    <location>
        <begin position="56"/>
        <end position="76"/>
    </location>
</feature>
<keyword evidence="8" id="KW-0053">Apoptosis</keyword>
<dbReference type="SMART" id="SM00184">
    <property type="entry name" value="RING"/>
    <property type="match status" value="1"/>
</dbReference>
<dbReference type="PROSITE" id="PS00518">
    <property type="entry name" value="ZF_RING_1"/>
    <property type="match status" value="1"/>
</dbReference>
<dbReference type="Gene3D" id="1.10.533.10">
    <property type="entry name" value="Death Domain, Fas"/>
    <property type="match status" value="1"/>
</dbReference>
<evidence type="ECO:0000256" key="2">
    <source>
        <dbReference type="ARBA" id="ARBA00004496"/>
    </source>
</evidence>
<organism evidence="17 18">
    <name type="scientific">Canis lupus dingo</name>
    <name type="common">dingo</name>
    <dbReference type="NCBI Taxonomy" id="286419"/>
    <lineage>
        <taxon>Eukaryota</taxon>
        <taxon>Metazoa</taxon>
        <taxon>Chordata</taxon>
        <taxon>Craniata</taxon>
        <taxon>Vertebrata</taxon>
        <taxon>Euteleostomi</taxon>
        <taxon>Mammalia</taxon>
        <taxon>Eutheria</taxon>
        <taxon>Laurasiatheria</taxon>
        <taxon>Carnivora</taxon>
        <taxon>Caniformia</taxon>
        <taxon>Canidae</taxon>
        <taxon>Canis</taxon>
    </lineage>
</organism>
<dbReference type="Ensembl" id="ENSCAFT00020001620.1">
    <property type="protein sequence ID" value="ENSCAFP00020001367.1"/>
    <property type="gene ID" value="ENSCAFG00020001235.1"/>
</dbReference>
<dbReference type="PROSITE" id="PS50143">
    <property type="entry name" value="BIR_REPEAT_2"/>
    <property type="match status" value="1"/>
</dbReference>
<reference evidence="17" key="2">
    <citation type="submission" date="2025-09" db="UniProtKB">
        <authorList>
            <consortium name="Ensembl"/>
        </authorList>
    </citation>
    <scope>IDENTIFICATION</scope>
</reference>
<dbReference type="GO" id="GO:0016567">
    <property type="term" value="P:protein ubiquitination"/>
    <property type="evidence" value="ECO:0007669"/>
    <property type="project" value="Ensembl"/>
</dbReference>
<dbReference type="SMART" id="SM00238">
    <property type="entry name" value="BIR"/>
    <property type="match status" value="1"/>
</dbReference>
<feature type="region of interest" description="Disordered" evidence="15">
    <location>
        <begin position="166"/>
        <end position="210"/>
    </location>
</feature>
<evidence type="ECO:0000256" key="9">
    <source>
        <dbReference type="ARBA" id="ARBA00022723"/>
    </source>
</evidence>
<dbReference type="InterPro" id="IPR050784">
    <property type="entry name" value="IAP"/>
</dbReference>
<dbReference type="GO" id="GO:0005813">
    <property type="term" value="C:centrosome"/>
    <property type="evidence" value="ECO:0007669"/>
    <property type="project" value="Ensembl"/>
</dbReference>
<dbReference type="InterPro" id="IPR001370">
    <property type="entry name" value="BIR_rpt"/>
</dbReference>
<reference evidence="17" key="1">
    <citation type="submission" date="2025-08" db="UniProtKB">
        <authorList>
            <consortium name="Ensembl"/>
        </authorList>
    </citation>
    <scope>IDENTIFICATION</scope>
</reference>
<evidence type="ECO:0000256" key="4">
    <source>
        <dbReference type="ARBA" id="ARBA00012483"/>
    </source>
</evidence>
<dbReference type="InterPro" id="IPR017907">
    <property type="entry name" value="Znf_RING_CS"/>
</dbReference>
<dbReference type="GO" id="GO:0010804">
    <property type="term" value="P:negative regulation of tumor necrosis factor-mediated signaling pathway"/>
    <property type="evidence" value="ECO:0007669"/>
    <property type="project" value="Ensembl"/>
</dbReference>
<evidence type="ECO:0000256" key="5">
    <source>
        <dbReference type="ARBA" id="ARBA00022490"/>
    </source>
</evidence>
<evidence type="ECO:0000256" key="13">
    <source>
        <dbReference type="ARBA" id="ARBA00022843"/>
    </source>
</evidence>
<keyword evidence="11" id="KW-0833">Ubl conjugation pathway</keyword>
<keyword evidence="12" id="KW-0862">Zinc</keyword>
<sequence length="285" mass="30530">MGPEDRAKCWCRGPELGRGRLSPCGHTEGRDGRCARCWGGRDRVDGQILGQLRPLAEEEEAGEPRAGPPRPAFPGMGSEQLRLASFSAWPLTAVVQPELLAAAGFFHTGEFGGLGAAQGASGWSSAAPGSPCTPHGGCEFLLQTKGRDFVCSVQEACCHLLGSWDPSEEPEDTAPATPSAPVHMSPELPTPRREVQSEGAREPGKGVEPRPRGCCWVLEPPGARDAEEQLQRLREERVCKVCLDRTVCTVFVPCGHLVCAECAPALQLCPVCRAPIRSCVRTFLP</sequence>
<dbReference type="FunFam" id="1.10.1170.10:FF:000002">
    <property type="entry name" value="Baculoviral IAP repeat containing 7"/>
    <property type="match status" value="1"/>
</dbReference>
<dbReference type="GO" id="GO:0046330">
    <property type="term" value="P:positive regulation of JNK cascade"/>
    <property type="evidence" value="ECO:0007669"/>
    <property type="project" value="Ensembl"/>
</dbReference>
<dbReference type="GO" id="GO:0005829">
    <property type="term" value="C:cytosol"/>
    <property type="evidence" value="ECO:0007669"/>
    <property type="project" value="Ensembl"/>
</dbReference>
<feature type="domain" description="RING-type" evidence="16">
    <location>
        <begin position="239"/>
        <end position="273"/>
    </location>
</feature>
<dbReference type="AlphaFoldDB" id="A0A8C0JID7"/>
<gene>
    <name evidence="17" type="primary">BIRC7</name>
</gene>
<dbReference type="GO" id="GO:0043027">
    <property type="term" value="F:cysteine-type endopeptidase inhibitor activity involved in apoptotic process"/>
    <property type="evidence" value="ECO:0007669"/>
    <property type="project" value="TreeGrafter"/>
</dbReference>
<dbReference type="GeneTree" id="ENSGT00940000160406"/>
<keyword evidence="7" id="KW-0646">Protease inhibitor</keyword>
<accession>A0A8C0JID7</accession>
<evidence type="ECO:0000256" key="1">
    <source>
        <dbReference type="ARBA" id="ARBA00000900"/>
    </source>
</evidence>
<evidence type="ECO:0000256" key="11">
    <source>
        <dbReference type="ARBA" id="ARBA00022786"/>
    </source>
</evidence>
<evidence type="ECO:0000313" key="18">
    <source>
        <dbReference type="Proteomes" id="UP000694391"/>
    </source>
</evidence>
<comment type="catalytic activity">
    <reaction evidence="1">
        <text>S-ubiquitinyl-[E2 ubiquitin-conjugating enzyme]-L-cysteine + [acceptor protein]-L-lysine = [E2 ubiquitin-conjugating enzyme]-L-cysteine + N(6)-ubiquitinyl-[acceptor protein]-L-lysine.</text>
        <dbReference type="EC" id="2.3.2.27"/>
    </reaction>
</comment>
<evidence type="ECO:0000256" key="15">
    <source>
        <dbReference type="SAM" id="MobiDB-lite"/>
    </source>
</evidence>
<dbReference type="GO" id="GO:0005794">
    <property type="term" value="C:Golgi apparatus"/>
    <property type="evidence" value="ECO:0007669"/>
    <property type="project" value="Ensembl"/>
</dbReference>
<keyword evidence="5" id="KW-0963">Cytoplasm</keyword>
<dbReference type="GO" id="GO:0031398">
    <property type="term" value="P:positive regulation of protein ubiquitination"/>
    <property type="evidence" value="ECO:0007669"/>
    <property type="project" value="TreeGrafter"/>
</dbReference>
<evidence type="ECO:0000256" key="8">
    <source>
        <dbReference type="ARBA" id="ARBA00022703"/>
    </source>
</evidence>
<evidence type="ECO:0000256" key="7">
    <source>
        <dbReference type="ARBA" id="ARBA00022690"/>
    </source>
</evidence>
<dbReference type="PROSITE" id="PS50089">
    <property type="entry name" value="ZF_RING_2"/>
    <property type="match status" value="1"/>
</dbReference>
<evidence type="ECO:0000259" key="16">
    <source>
        <dbReference type="PROSITE" id="PS50089"/>
    </source>
</evidence>
<comment type="similarity">
    <text evidence="3">Belongs to the IAP family.</text>
</comment>
<dbReference type="InterPro" id="IPR001841">
    <property type="entry name" value="Znf_RING"/>
</dbReference>
<dbReference type="FunFam" id="3.30.40.10:FF:000184">
    <property type="entry name" value="Baculoviral IAP repeat containing 2"/>
    <property type="match status" value="1"/>
</dbReference>
<keyword evidence="9" id="KW-0479">Metal-binding</keyword>
<dbReference type="Pfam" id="PF13920">
    <property type="entry name" value="zf-C3HC4_3"/>
    <property type="match status" value="1"/>
</dbReference>
<dbReference type="PANTHER" id="PTHR10044:SF163">
    <property type="entry name" value="BACULOVIRAL IAP REPEAT-CONTAINING PROTEIN 7"/>
    <property type="match status" value="1"/>
</dbReference>
<keyword evidence="13" id="KW-0832">Ubl conjugation</keyword>
<dbReference type="GO" id="GO:0051726">
    <property type="term" value="P:regulation of cell cycle"/>
    <property type="evidence" value="ECO:0007669"/>
    <property type="project" value="TreeGrafter"/>
</dbReference>
<dbReference type="GO" id="GO:0042127">
    <property type="term" value="P:regulation of cell population proliferation"/>
    <property type="evidence" value="ECO:0007669"/>
    <property type="project" value="Ensembl"/>
</dbReference>
<dbReference type="GO" id="GO:0030414">
    <property type="term" value="F:peptidase inhibitor activity"/>
    <property type="evidence" value="ECO:0007669"/>
    <property type="project" value="UniProtKB-KW"/>
</dbReference>
<evidence type="ECO:0000256" key="3">
    <source>
        <dbReference type="ARBA" id="ARBA00006672"/>
    </source>
</evidence>
<dbReference type="GO" id="GO:0006915">
    <property type="term" value="P:apoptotic process"/>
    <property type="evidence" value="ECO:0007669"/>
    <property type="project" value="UniProtKB-KW"/>
</dbReference>
<dbReference type="PANTHER" id="PTHR10044">
    <property type="entry name" value="INHIBITOR OF APOPTOSIS"/>
    <property type="match status" value="1"/>
</dbReference>
<comment type="subcellular location">
    <subcellularLocation>
        <location evidence="2">Cytoplasm</location>
    </subcellularLocation>
</comment>
<dbReference type="GO" id="GO:0002088">
    <property type="term" value="P:lens development in camera-type eye"/>
    <property type="evidence" value="ECO:0007669"/>
    <property type="project" value="Ensembl"/>
</dbReference>
<dbReference type="Gene3D" id="1.10.1170.10">
    <property type="entry name" value="Inhibitor Of Apoptosis Protein (2mihbC-IAP-1), Chain A"/>
    <property type="match status" value="2"/>
</dbReference>
<evidence type="ECO:0000256" key="14">
    <source>
        <dbReference type="PROSITE-ProRule" id="PRU00175"/>
    </source>
</evidence>
<dbReference type="SUPFAM" id="SSF57924">
    <property type="entry name" value="Inhibitor of apoptosis (IAP) repeat"/>
    <property type="match status" value="1"/>
</dbReference>
<evidence type="ECO:0000256" key="12">
    <source>
        <dbReference type="ARBA" id="ARBA00022833"/>
    </source>
</evidence>
<keyword evidence="6" id="KW-0808">Transferase</keyword>